<protein>
    <submittedName>
        <fullName evidence="2">Pilus assembly protein PilZ</fullName>
    </submittedName>
</protein>
<gene>
    <name evidence="2" type="ORF">DI536_13870</name>
</gene>
<comment type="caution">
    <text evidence="2">The sequence shown here is derived from an EMBL/GenBank/DDBJ whole genome shotgun (WGS) entry which is preliminary data.</text>
</comment>
<reference evidence="2 3" key="1">
    <citation type="submission" date="2017-08" db="EMBL/GenBank/DDBJ databases">
        <title>Infants hospitalized years apart are colonized by the same room-sourced microbial strains.</title>
        <authorList>
            <person name="Brooks B."/>
            <person name="Olm M.R."/>
            <person name="Firek B.A."/>
            <person name="Baker R."/>
            <person name="Thomas B.C."/>
            <person name="Morowitz M.J."/>
            <person name="Banfield J.F."/>
        </authorList>
    </citation>
    <scope>NUCLEOTIDE SEQUENCE [LARGE SCALE GENOMIC DNA]</scope>
    <source>
        <strain evidence="2">S2_003_000_R2_14</strain>
    </source>
</reference>
<dbReference type="GO" id="GO:0035438">
    <property type="term" value="F:cyclic-di-GMP binding"/>
    <property type="evidence" value="ECO:0007669"/>
    <property type="project" value="InterPro"/>
</dbReference>
<dbReference type="Gene3D" id="2.40.10.220">
    <property type="entry name" value="predicted glycosyltransferase like domains"/>
    <property type="match status" value="2"/>
</dbReference>
<feature type="domain" description="PilZ" evidence="1">
    <location>
        <begin position="163"/>
        <end position="266"/>
    </location>
</feature>
<name>A0A2W5TFG6_9BACT</name>
<evidence type="ECO:0000313" key="2">
    <source>
        <dbReference type="EMBL" id="PZR12667.1"/>
    </source>
</evidence>
<proteinExistence type="predicted"/>
<evidence type="ECO:0000259" key="1">
    <source>
        <dbReference type="Pfam" id="PF07238"/>
    </source>
</evidence>
<dbReference type="Proteomes" id="UP000249061">
    <property type="component" value="Unassembled WGS sequence"/>
</dbReference>
<accession>A0A2W5TFG6</accession>
<dbReference type="InterPro" id="IPR009875">
    <property type="entry name" value="PilZ_domain"/>
</dbReference>
<sequence length="283" mass="31225">MIRSIPLLATFAGKIGAVEKRVKKRDQAWCDRNTPVCATRWAPSHRLAVGEKDEQSGVLVTPVRLKVSYKTPESLLGELTKSVGRGGVRIETAKPVPVGTKFIFELRSPGVREAVEVHGTVLTVAETAPGKFALHIRYEPPNTRQGLDAVIRRIFETSQYDKHRKAPRIPLHVRATEDRAEAPGYRLRDISSGGVGVDIESDSLPRHIKIGAPFSISMKLTTGMLSVHGQVVWAVTTRESDTLPPRVGIAWGEMKPRVRELLDDLLTLKALPSPPWIARLTFG</sequence>
<dbReference type="AlphaFoldDB" id="A0A2W5TFG6"/>
<evidence type="ECO:0000313" key="3">
    <source>
        <dbReference type="Proteomes" id="UP000249061"/>
    </source>
</evidence>
<organism evidence="2 3">
    <name type="scientific">Archangium gephyra</name>
    <dbReference type="NCBI Taxonomy" id="48"/>
    <lineage>
        <taxon>Bacteria</taxon>
        <taxon>Pseudomonadati</taxon>
        <taxon>Myxococcota</taxon>
        <taxon>Myxococcia</taxon>
        <taxon>Myxococcales</taxon>
        <taxon>Cystobacterineae</taxon>
        <taxon>Archangiaceae</taxon>
        <taxon>Archangium</taxon>
    </lineage>
</organism>
<dbReference type="EMBL" id="QFQP01000011">
    <property type="protein sequence ID" value="PZR12667.1"/>
    <property type="molecule type" value="Genomic_DNA"/>
</dbReference>
<dbReference type="Pfam" id="PF07238">
    <property type="entry name" value="PilZ"/>
    <property type="match status" value="1"/>
</dbReference>